<dbReference type="InterPro" id="IPR046985">
    <property type="entry name" value="IP5"/>
</dbReference>
<dbReference type="Gene3D" id="3.60.10.10">
    <property type="entry name" value="Endonuclease/exonuclease/phosphatase"/>
    <property type="match status" value="1"/>
</dbReference>
<dbReference type="EMBL" id="JADGJW010000212">
    <property type="protein sequence ID" value="KAJ3221734.1"/>
    <property type="molecule type" value="Genomic_DNA"/>
</dbReference>
<keyword evidence="1" id="KW-1133">Transmembrane helix</keyword>
<accession>A0AAD5U2B1</accession>
<dbReference type="GO" id="GO:0004439">
    <property type="term" value="F:phosphatidylinositol-4,5-bisphosphate 5-phosphatase activity"/>
    <property type="evidence" value="ECO:0007669"/>
    <property type="project" value="TreeGrafter"/>
</dbReference>
<evidence type="ECO:0000313" key="4">
    <source>
        <dbReference type="Proteomes" id="UP001211065"/>
    </source>
</evidence>
<dbReference type="SMART" id="SM00128">
    <property type="entry name" value="IPPc"/>
    <property type="match status" value="1"/>
</dbReference>
<dbReference type="PANTHER" id="PTHR11200">
    <property type="entry name" value="INOSITOL 5-PHOSPHATASE"/>
    <property type="match status" value="1"/>
</dbReference>
<feature type="transmembrane region" description="Helical" evidence="1">
    <location>
        <begin position="525"/>
        <end position="551"/>
    </location>
</feature>
<dbReference type="Proteomes" id="UP001211065">
    <property type="component" value="Unassembled WGS sequence"/>
</dbReference>
<proteinExistence type="predicted"/>
<evidence type="ECO:0000313" key="3">
    <source>
        <dbReference type="EMBL" id="KAJ3221734.1"/>
    </source>
</evidence>
<keyword evidence="1" id="KW-0472">Membrane</keyword>
<dbReference type="AlphaFoldDB" id="A0AAD5U2B1"/>
<gene>
    <name evidence="3" type="ORF">HK099_003186</name>
</gene>
<sequence>MENILIQILSWNVNTKAASKSKLKELKLLNLINTPNFENQSNPPDLIAVGFQELLDHFIALTYSPEESYFGTNNILNQFKKNQLNILLSWVEEINVELAALHSNVRYAPLFASRVVAIGLCIFVRMDSGGSNGYISEDPIIQGEYDDIVDANAESKFGILNCKFGYKKNLTIRSANGVGLGGFYGNKGAVAFSFDLQLAAKKDHADPQVISICFLNAHLQAHEGHHYFLCRNEDLKQIFDCLVLSPVLGSLSRSTLLFYRNPIGFLKNFIYPYHIDNEIDNEEGIKNLYSHNVIFLFGDLNYRLKKNFNFTREELLSNLKENNVEKIFEFDELQFLLKNVNRGVSEVIVDSISQGEFNFPSCYNGFEEHKVTFPPTYKFSIKNDKKKNNAVGDETTGNNVEYSKKRFPAFTDRILFKKTLGSAVNTNNWINSKVLCHYYNSVTKMHGFSDHQPISGLFEIQGSFKDAINKDGSKQNQLTDCNRLKRIDRVEKAVVASLKVKSSKLYDESLLVDMKLVKKLRWERILKLAVIPSLYLIGSFSFFMCLSYYLYLNKTKFY</sequence>
<dbReference type="Pfam" id="PF22669">
    <property type="entry name" value="Exo_endo_phos2"/>
    <property type="match status" value="1"/>
</dbReference>
<organism evidence="3 4">
    <name type="scientific">Clydaea vesicula</name>
    <dbReference type="NCBI Taxonomy" id="447962"/>
    <lineage>
        <taxon>Eukaryota</taxon>
        <taxon>Fungi</taxon>
        <taxon>Fungi incertae sedis</taxon>
        <taxon>Chytridiomycota</taxon>
        <taxon>Chytridiomycota incertae sedis</taxon>
        <taxon>Chytridiomycetes</taxon>
        <taxon>Lobulomycetales</taxon>
        <taxon>Lobulomycetaceae</taxon>
        <taxon>Clydaea</taxon>
    </lineage>
</organism>
<comment type="caution">
    <text evidence="3">The sequence shown here is derived from an EMBL/GenBank/DDBJ whole genome shotgun (WGS) entry which is preliminary data.</text>
</comment>
<evidence type="ECO:0000259" key="2">
    <source>
        <dbReference type="SMART" id="SM00128"/>
    </source>
</evidence>
<protein>
    <recommendedName>
        <fullName evidence="2">Inositol polyphosphate-related phosphatase domain-containing protein</fullName>
    </recommendedName>
</protein>
<reference evidence="3" key="1">
    <citation type="submission" date="2020-05" db="EMBL/GenBank/DDBJ databases">
        <title>Phylogenomic resolution of chytrid fungi.</title>
        <authorList>
            <person name="Stajich J.E."/>
            <person name="Amses K."/>
            <person name="Simmons R."/>
            <person name="Seto K."/>
            <person name="Myers J."/>
            <person name="Bonds A."/>
            <person name="Quandt C.A."/>
            <person name="Barry K."/>
            <person name="Liu P."/>
            <person name="Grigoriev I."/>
            <person name="Longcore J.E."/>
            <person name="James T.Y."/>
        </authorList>
    </citation>
    <scope>NUCLEOTIDE SEQUENCE</scope>
    <source>
        <strain evidence="3">JEL0476</strain>
    </source>
</reference>
<feature type="domain" description="Inositol polyphosphate-related phosphatase" evidence="2">
    <location>
        <begin position="2"/>
        <end position="466"/>
    </location>
</feature>
<dbReference type="InterPro" id="IPR000300">
    <property type="entry name" value="IPPc"/>
</dbReference>
<evidence type="ECO:0000256" key="1">
    <source>
        <dbReference type="SAM" id="Phobius"/>
    </source>
</evidence>
<dbReference type="InterPro" id="IPR036691">
    <property type="entry name" value="Endo/exonu/phosph_ase_sf"/>
</dbReference>
<keyword evidence="4" id="KW-1185">Reference proteome</keyword>
<name>A0AAD5U2B1_9FUNG</name>
<dbReference type="GO" id="GO:0046856">
    <property type="term" value="P:phosphatidylinositol dephosphorylation"/>
    <property type="evidence" value="ECO:0007669"/>
    <property type="project" value="InterPro"/>
</dbReference>
<keyword evidence="1" id="KW-0812">Transmembrane</keyword>
<dbReference type="SUPFAM" id="SSF56219">
    <property type="entry name" value="DNase I-like"/>
    <property type="match status" value="1"/>
</dbReference>